<reference evidence="8" key="2">
    <citation type="submission" date="2015-01" db="EMBL/GenBank/DDBJ databases">
        <title>Evolutionary Origins and Diversification of the Mycorrhizal Mutualists.</title>
        <authorList>
            <consortium name="DOE Joint Genome Institute"/>
            <consortium name="Mycorrhizal Genomics Consortium"/>
            <person name="Kohler A."/>
            <person name="Kuo A."/>
            <person name="Nagy L.G."/>
            <person name="Floudas D."/>
            <person name="Copeland A."/>
            <person name="Barry K.W."/>
            <person name="Cichocki N."/>
            <person name="Veneault-Fourrey C."/>
            <person name="LaButti K."/>
            <person name="Lindquist E.A."/>
            <person name="Lipzen A."/>
            <person name="Lundell T."/>
            <person name="Morin E."/>
            <person name="Murat C."/>
            <person name="Riley R."/>
            <person name="Ohm R."/>
            <person name="Sun H."/>
            <person name="Tunlid A."/>
            <person name="Henrissat B."/>
            <person name="Grigoriev I.V."/>
            <person name="Hibbett D.S."/>
            <person name="Martin F."/>
        </authorList>
    </citation>
    <scope>NUCLEOTIDE SEQUENCE [LARGE SCALE GENOMIC DNA]</scope>
    <source>
        <strain evidence="8">h7</strain>
    </source>
</reference>
<gene>
    <name evidence="7" type="ORF">M413DRAFT_445175</name>
</gene>
<evidence type="ECO:0000256" key="3">
    <source>
        <dbReference type="ARBA" id="ARBA00022833"/>
    </source>
</evidence>
<dbReference type="Proteomes" id="UP000053424">
    <property type="component" value="Unassembled WGS sequence"/>
</dbReference>
<dbReference type="Pfam" id="PF01753">
    <property type="entry name" value="zf-MYND"/>
    <property type="match status" value="1"/>
</dbReference>
<evidence type="ECO:0000313" key="7">
    <source>
        <dbReference type="EMBL" id="KIM41985.1"/>
    </source>
</evidence>
<dbReference type="InterPro" id="IPR002110">
    <property type="entry name" value="Ankyrin_rpt"/>
</dbReference>
<dbReference type="SUPFAM" id="SSF48403">
    <property type="entry name" value="Ankyrin repeat"/>
    <property type="match status" value="1"/>
</dbReference>
<organism evidence="7 8">
    <name type="scientific">Hebeloma cylindrosporum</name>
    <dbReference type="NCBI Taxonomy" id="76867"/>
    <lineage>
        <taxon>Eukaryota</taxon>
        <taxon>Fungi</taxon>
        <taxon>Dikarya</taxon>
        <taxon>Basidiomycota</taxon>
        <taxon>Agaricomycotina</taxon>
        <taxon>Agaricomycetes</taxon>
        <taxon>Agaricomycetidae</taxon>
        <taxon>Agaricales</taxon>
        <taxon>Agaricineae</taxon>
        <taxon>Hymenogastraceae</taxon>
        <taxon>Hebeloma</taxon>
    </lineage>
</organism>
<keyword evidence="2 5" id="KW-0863">Zinc-finger</keyword>
<protein>
    <recommendedName>
        <fullName evidence="6">MYND-type domain-containing protein</fullName>
    </recommendedName>
</protein>
<dbReference type="PROSITE" id="PS50088">
    <property type="entry name" value="ANK_REPEAT"/>
    <property type="match status" value="2"/>
</dbReference>
<keyword evidence="3" id="KW-0862">Zinc</keyword>
<reference evidence="7 8" key="1">
    <citation type="submission" date="2014-04" db="EMBL/GenBank/DDBJ databases">
        <authorList>
            <consortium name="DOE Joint Genome Institute"/>
            <person name="Kuo A."/>
            <person name="Gay G."/>
            <person name="Dore J."/>
            <person name="Kohler A."/>
            <person name="Nagy L.G."/>
            <person name="Floudas D."/>
            <person name="Copeland A."/>
            <person name="Barry K.W."/>
            <person name="Cichocki N."/>
            <person name="Veneault-Fourrey C."/>
            <person name="LaButti K."/>
            <person name="Lindquist E.A."/>
            <person name="Lipzen A."/>
            <person name="Lundell T."/>
            <person name="Morin E."/>
            <person name="Murat C."/>
            <person name="Sun H."/>
            <person name="Tunlid A."/>
            <person name="Henrissat B."/>
            <person name="Grigoriev I.V."/>
            <person name="Hibbett D.S."/>
            <person name="Martin F."/>
            <person name="Nordberg H.P."/>
            <person name="Cantor M.N."/>
            <person name="Hua S.X."/>
        </authorList>
    </citation>
    <scope>NUCLEOTIDE SEQUENCE [LARGE SCALE GENOMIC DNA]</scope>
    <source>
        <strain evidence="8">h7</strain>
    </source>
</reference>
<dbReference type="InterPro" id="IPR002893">
    <property type="entry name" value="Znf_MYND"/>
</dbReference>
<feature type="repeat" description="ANK" evidence="4">
    <location>
        <begin position="176"/>
        <end position="208"/>
    </location>
</feature>
<name>A0A0C3BZG9_HEBCY</name>
<evidence type="ECO:0000256" key="4">
    <source>
        <dbReference type="PROSITE-ProRule" id="PRU00023"/>
    </source>
</evidence>
<dbReference type="InterPro" id="IPR036770">
    <property type="entry name" value="Ankyrin_rpt-contain_sf"/>
</dbReference>
<dbReference type="HOGENOM" id="CLU_034220_0_0_1"/>
<keyword evidence="8" id="KW-1185">Reference proteome</keyword>
<dbReference type="SMART" id="SM00248">
    <property type="entry name" value="ANK"/>
    <property type="match status" value="2"/>
</dbReference>
<keyword evidence="1" id="KW-0479">Metal-binding</keyword>
<dbReference type="OrthoDB" id="432970at2759"/>
<dbReference type="SUPFAM" id="SSF144232">
    <property type="entry name" value="HIT/MYND zinc finger-like"/>
    <property type="match status" value="1"/>
</dbReference>
<evidence type="ECO:0000256" key="2">
    <source>
        <dbReference type="ARBA" id="ARBA00022771"/>
    </source>
</evidence>
<dbReference type="STRING" id="686832.A0A0C3BZG9"/>
<proteinExistence type="predicted"/>
<evidence type="ECO:0000259" key="6">
    <source>
        <dbReference type="PROSITE" id="PS50865"/>
    </source>
</evidence>
<evidence type="ECO:0000256" key="1">
    <source>
        <dbReference type="ARBA" id="ARBA00022723"/>
    </source>
</evidence>
<evidence type="ECO:0000256" key="5">
    <source>
        <dbReference type="PROSITE-ProRule" id="PRU00134"/>
    </source>
</evidence>
<dbReference type="GO" id="GO:0008270">
    <property type="term" value="F:zinc ion binding"/>
    <property type="evidence" value="ECO:0007669"/>
    <property type="project" value="UniProtKB-KW"/>
</dbReference>
<dbReference type="Gene3D" id="1.25.40.20">
    <property type="entry name" value="Ankyrin repeat-containing domain"/>
    <property type="match status" value="1"/>
</dbReference>
<dbReference type="EMBL" id="KN831779">
    <property type="protein sequence ID" value="KIM41985.1"/>
    <property type="molecule type" value="Genomic_DNA"/>
</dbReference>
<feature type="domain" description="MYND-type" evidence="6">
    <location>
        <begin position="442"/>
        <end position="485"/>
    </location>
</feature>
<keyword evidence="4" id="KW-0040">ANK repeat</keyword>
<evidence type="ECO:0000313" key="8">
    <source>
        <dbReference type="Proteomes" id="UP000053424"/>
    </source>
</evidence>
<sequence length="535" mass="59966">MSSNSSPPELPVASKRPLLPRSIIVKNKKQPNFFDPCAVASMRIFLLESRSNKMLASALDIHHHWRGFGFDEASGRDVLHLAATVGDVLLTHELLYLGFDPNVSDKEGVSPLFMALYTAAQAVDPRIVAMTRPYRTYMISKNELDLPGGPKQILTRQSSIVGALIEQHADVNKTCYGVSLLELALRAKDWPSVALLLKHGADPNVMTPVRLELCTFSPDQRNIFFQFVKRMALAKGAERPPRKCPCWSGKTLNECHGVPDAKIPYPLEYICFCGTKKAHSKCCSKKPVGVLTKWNESIQRISVLTDSAVDESQAFRTALRRIQALDFPEFRDPNNPAPRQISGDNLPFSDLDPGTLERFRKEMVRLGIVDPAFAYGMTKLRFPLPANRASALKLMRKAYQSNWNAAIDEYISLGVDPRSTAEIERQAKIGTWGGSLIKECESDECTNLETDPGVEKMLQCSKCQITVYCSYECQKAHWRKHKHRCNKTQQSPQLLPSQRAIQDYLAEKIRTTPDIAIPLGLVSEDGEEVEFEFPC</sequence>
<accession>A0A0C3BZG9</accession>
<feature type="repeat" description="ANK" evidence="4">
    <location>
        <begin position="74"/>
        <end position="106"/>
    </location>
</feature>
<dbReference type="AlphaFoldDB" id="A0A0C3BZG9"/>
<dbReference type="Gene3D" id="6.10.140.2220">
    <property type="match status" value="1"/>
</dbReference>
<dbReference type="PROSITE" id="PS50297">
    <property type="entry name" value="ANK_REP_REGION"/>
    <property type="match status" value="1"/>
</dbReference>
<dbReference type="PROSITE" id="PS50865">
    <property type="entry name" value="ZF_MYND_2"/>
    <property type="match status" value="1"/>
</dbReference>